<evidence type="ECO:0000313" key="2">
    <source>
        <dbReference type="Proteomes" id="UP001303046"/>
    </source>
</evidence>
<sequence length="116" mass="12160">MVEPLLAPPIAAVCDGPTLAPIAVSTAPFRFPTNFQAGPPEIDHIPGCMFCSSQLSTIHSLKHPVLNFASISTIIYSIGQVADNLTRTNILDMCSDYCEASTGGGLGGSVKSYNMS</sequence>
<evidence type="ECO:0000313" key="1">
    <source>
        <dbReference type="EMBL" id="KAK6733323.1"/>
    </source>
</evidence>
<protein>
    <submittedName>
        <fullName evidence="1">Uncharacterized protein</fullName>
    </submittedName>
</protein>
<accession>A0ABR1C7A6</accession>
<keyword evidence="2" id="KW-1185">Reference proteome</keyword>
<proteinExistence type="predicted"/>
<gene>
    <name evidence="1" type="primary">Necator_chrII.g5003</name>
    <name evidence="1" type="ORF">RB195_017211</name>
</gene>
<organism evidence="1 2">
    <name type="scientific">Necator americanus</name>
    <name type="common">Human hookworm</name>
    <dbReference type="NCBI Taxonomy" id="51031"/>
    <lineage>
        <taxon>Eukaryota</taxon>
        <taxon>Metazoa</taxon>
        <taxon>Ecdysozoa</taxon>
        <taxon>Nematoda</taxon>
        <taxon>Chromadorea</taxon>
        <taxon>Rhabditida</taxon>
        <taxon>Rhabditina</taxon>
        <taxon>Rhabditomorpha</taxon>
        <taxon>Strongyloidea</taxon>
        <taxon>Ancylostomatidae</taxon>
        <taxon>Bunostominae</taxon>
        <taxon>Necator</taxon>
    </lineage>
</organism>
<reference evidence="1 2" key="1">
    <citation type="submission" date="2023-08" db="EMBL/GenBank/DDBJ databases">
        <title>A Necator americanus chromosomal reference genome.</title>
        <authorList>
            <person name="Ilik V."/>
            <person name="Petrzelkova K.J."/>
            <person name="Pardy F."/>
            <person name="Fuh T."/>
            <person name="Niatou-Singa F.S."/>
            <person name="Gouil Q."/>
            <person name="Baker L."/>
            <person name="Ritchie M.E."/>
            <person name="Jex A.R."/>
            <person name="Gazzola D."/>
            <person name="Li H."/>
            <person name="Toshio Fujiwara R."/>
            <person name="Zhan B."/>
            <person name="Aroian R.V."/>
            <person name="Pafco B."/>
            <person name="Schwarz E.M."/>
        </authorList>
    </citation>
    <scope>NUCLEOTIDE SEQUENCE [LARGE SCALE GENOMIC DNA]</scope>
    <source>
        <strain evidence="1 2">Aroian</strain>
        <tissue evidence="1">Whole animal</tissue>
    </source>
</reference>
<comment type="caution">
    <text evidence="1">The sequence shown here is derived from an EMBL/GenBank/DDBJ whole genome shotgun (WGS) entry which is preliminary data.</text>
</comment>
<name>A0ABR1C7A6_NECAM</name>
<dbReference type="EMBL" id="JAVFWL010000002">
    <property type="protein sequence ID" value="KAK6733323.1"/>
    <property type="molecule type" value="Genomic_DNA"/>
</dbReference>
<dbReference type="Proteomes" id="UP001303046">
    <property type="component" value="Unassembled WGS sequence"/>
</dbReference>